<dbReference type="PIR" id="C97455">
    <property type="entry name" value="C97455"/>
</dbReference>
<dbReference type="InterPro" id="IPR037158">
    <property type="entry name" value="Thr_synth_N_sf"/>
</dbReference>
<comment type="pathway">
    <text evidence="2">Amino-acid biosynthesis; L-threonine biosynthesis; L-threonine from L-aspartate: step 5/5.</text>
</comment>
<comment type="similarity">
    <text evidence="3">Belongs to the threonine synthase family.</text>
</comment>
<evidence type="ECO:0000256" key="4">
    <source>
        <dbReference type="ARBA" id="ARBA00013028"/>
    </source>
</evidence>
<evidence type="ECO:0000256" key="2">
    <source>
        <dbReference type="ARBA" id="ARBA00004979"/>
    </source>
</evidence>
<dbReference type="PATRIC" id="fig|176299.10.peg.787"/>
<organism evidence="15 16">
    <name type="scientific">Agrobacterium fabrum (strain C58 / ATCC 33970)</name>
    <name type="common">Agrobacterium tumefaciens (strain C58)</name>
    <dbReference type="NCBI Taxonomy" id="176299"/>
    <lineage>
        <taxon>Bacteria</taxon>
        <taxon>Pseudomonadati</taxon>
        <taxon>Pseudomonadota</taxon>
        <taxon>Alphaproteobacteria</taxon>
        <taxon>Hyphomicrobiales</taxon>
        <taxon>Rhizobiaceae</taxon>
        <taxon>Rhizobium/Agrobacterium group</taxon>
        <taxon>Agrobacterium</taxon>
        <taxon>Agrobacterium tumefaciens complex</taxon>
    </lineage>
</organism>
<evidence type="ECO:0000259" key="14">
    <source>
        <dbReference type="Pfam" id="PF14821"/>
    </source>
</evidence>
<evidence type="ECO:0000259" key="13">
    <source>
        <dbReference type="Pfam" id="PF00291"/>
    </source>
</evidence>
<evidence type="ECO:0000256" key="9">
    <source>
        <dbReference type="ARBA" id="ARBA00023239"/>
    </source>
</evidence>
<reference evidence="15 16" key="2">
    <citation type="journal article" date="2001" name="Science">
        <title>Genome sequence of the plant pathogen and biotechnology agent Agrobacterium tumefaciens C58.</title>
        <authorList>
            <person name="Goodner B."/>
            <person name="Hinkle G."/>
            <person name="Gattung S."/>
            <person name="Miller N."/>
            <person name="Blanchard M."/>
            <person name="Qurollo B."/>
            <person name="Goldman B.S."/>
            <person name="Cao Y."/>
            <person name="Askenazi M."/>
            <person name="Halling C."/>
            <person name="Mullin L."/>
            <person name="Houmiel K."/>
            <person name="Gordon J."/>
            <person name="Vaudin M."/>
            <person name="Iartchouk O."/>
            <person name="Epp A."/>
            <person name="Liu F."/>
            <person name="Wollam C."/>
            <person name="Allinger M."/>
            <person name="Doughty D."/>
            <person name="Scott C."/>
            <person name="Lappas C."/>
            <person name="Markelz B."/>
            <person name="Flanagan C."/>
            <person name="Crowell C."/>
            <person name="Gurson J."/>
            <person name="Lomo C."/>
            <person name="Sear C."/>
            <person name="Strub G."/>
            <person name="Cielo C."/>
            <person name="Slater S."/>
        </authorList>
    </citation>
    <scope>NUCLEOTIDE SEQUENCE [LARGE SCALE GENOMIC DNA]</scope>
    <source>
        <strain evidence="16">C58 / ATCC 33970</strain>
    </source>
</reference>
<dbReference type="PANTHER" id="PTHR42690">
    <property type="entry name" value="THREONINE SYNTHASE FAMILY MEMBER"/>
    <property type="match status" value="1"/>
</dbReference>
<dbReference type="Pfam" id="PF00291">
    <property type="entry name" value="PALP"/>
    <property type="match status" value="1"/>
</dbReference>
<feature type="domain" description="Tryptophan synthase beta chain-like PALP" evidence="13">
    <location>
        <begin position="157"/>
        <end position="387"/>
    </location>
</feature>
<comment type="catalytic activity">
    <reaction evidence="10">
        <text>O-phospho-L-homoserine + H2O = L-threonine + phosphate</text>
        <dbReference type="Rhea" id="RHEA:10840"/>
        <dbReference type="ChEBI" id="CHEBI:15377"/>
        <dbReference type="ChEBI" id="CHEBI:43474"/>
        <dbReference type="ChEBI" id="CHEBI:57590"/>
        <dbReference type="ChEBI" id="CHEBI:57926"/>
        <dbReference type="EC" id="4.2.3.1"/>
    </reaction>
</comment>
<dbReference type="InterPro" id="IPR000634">
    <property type="entry name" value="Ser/Thr_deHydtase_PyrdxlP-BS"/>
</dbReference>
<dbReference type="UniPathway" id="UPA00050">
    <property type="reaction ID" value="UER00065"/>
</dbReference>
<evidence type="ECO:0000256" key="8">
    <source>
        <dbReference type="ARBA" id="ARBA00022898"/>
    </source>
</evidence>
<dbReference type="OrthoDB" id="9763107at2"/>
<dbReference type="EnsemblBacteria" id="AAK86596">
    <property type="protein sequence ID" value="AAK86596"/>
    <property type="gene ID" value="Atu0787"/>
</dbReference>
<dbReference type="PIR" id="AE2673">
    <property type="entry name" value="AE2673"/>
</dbReference>
<dbReference type="NCBIfam" id="TIGR00260">
    <property type="entry name" value="thrC"/>
    <property type="match status" value="1"/>
</dbReference>
<keyword evidence="7" id="KW-0791">Threonine biosynthesis</keyword>
<dbReference type="InterPro" id="IPR029144">
    <property type="entry name" value="Thr_synth_N"/>
</dbReference>
<dbReference type="InterPro" id="IPR001926">
    <property type="entry name" value="TrpB-like_PALP"/>
</dbReference>
<feature type="modified residue" description="N6-(pyridoxal phosphate)lysine" evidence="12">
    <location>
        <position position="170"/>
    </location>
</feature>
<reference evidence="15 16" key="1">
    <citation type="journal article" date="2001" name="Science">
        <title>The genome of the natural genetic engineer Agrobacterium tumefaciens C58.</title>
        <authorList>
            <person name="Wood D.W."/>
            <person name="Setubal J.C."/>
            <person name="Kaul R."/>
            <person name="Monks D.E."/>
            <person name="Kitajima J.P."/>
            <person name="Okura V.K."/>
            <person name="Zhou Y."/>
            <person name="Chen L."/>
            <person name="Wood G.E."/>
            <person name="Almeida N.F.Jr."/>
            <person name="Woo L."/>
            <person name="Chen Y."/>
            <person name="Paulsen I.T."/>
            <person name="Eisen J.A."/>
            <person name="Karp P.D."/>
            <person name="Bovee D.Sr."/>
            <person name="Chapman P."/>
            <person name="Clendenning J."/>
            <person name="Deatherage G."/>
            <person name="Gillet W."/>
            <person name="Grant C."/>
            <person name="Kutyavin T."/>
            <person name="Levy R."/>
            <person name="Li M.J."/>
            <person name="McClelland E."/>
            <person name="Palmieri A."/>
            <person name="Raymond C."/>
            <person name="Rouse G."/>
            <person name="Saenphimmachak C."/>
            <person name="Wu Z."/>
            <person name="Romero P."/>
            <person name="Gordon D."/>
            <person name="Zhang S."/>
            <person name="Yoo H."/>
            <person name="Tao Y."/>
            <person name="Biddle P."/>
            <person name="Jung M."/>
            <person name="Krespan W."/>
            <person name="Perry M."/>
            <person name="Gordon-Kamm B."/>
            <person name="Liao L."/>
            <person name="Kim S."/>
            <person name="Hendrick C."/>
            <person name="Zhao Z.Y."/>
            <person name="Dolan M."/>
            <person name="Chumley F."/>
            <person name="Tingey S.V."/>
            <person name="Tomb J.F."/>
            <person name="Gordon M.P."/>
            <person name="Olson M.V."/>
            <person name="Nester E.W."/>
        </authorList>
    </citation>
    <scope>NUCLEOTIDE SEQUENCE [LARGE SCALE GENOMIC DNA]</scope>
    <source>
        <strain evidence="16">C58 / ATCC 33970</strain>
    </source>
</reference>
<comment type="cofactor">
    <cofactor evidence="1 12">
        <name>pyridoxal 5'-phosphate</name>
        <dbReference type="ChEBI" id="CHEBI:597326"/>
    </cofactor>
</comment>
<gene>
    <name evidence="15" type="primary">thrC</name>
    <name evidence="15" type="ordered locus">Atu0787</name>
</gene>
<sequence length="523" mass="57352">MAMVYSSDAGKNRLACSVLLEFSKKPFITSPIASFRRDAADKEPVTARTDRLRTRDYLVKYVSTRGAAPSLGFCDALLAGLGRDGGLYVPREWPSMSKKEIRNLRGKSYQDVAFEVLYRFTGGEIPADKFKAMIDDAYSTFRHPAVVPLTQTGPNTFVLELFHGTTLAFKDVAMQLLARLMDYTLTERGERAAIVGATSGDTGGAAIDAFAGRERTDIFILFPNGKVSPVQQRQMTTSTASNVYALAINGNFDDCQTLVKEMFNDVKFRDGVKLSGVNSINWARIMAQVVYYFTASLSLGGPDRKISFTVPTGNFGDIFAGYVAKKMGLPIDKLVIATNDNDILARTLKTGRYEMRGVKPTTSPSMDIQISSNFERLLFEAYDRDSAAVKASMDGLKQSGAFEIPPKALKFIKKDFRAGRATEKQVAATIRDTLEKTGYLIDPHTATGVFVAEKHEKAGSPMVVLSTAHPAKFPAAVKSACAIEPALPVWLADIMNREERFDILDAELKAVETFIGQHARAGK</sequence>
<dbReference type="Pfam" id="PF14821">
    <property type="entry name" value="Thr_synth_N"/>
    <property type="match status" value="1"/>
</dbReference>
<dbReference type="InterPro" id="IPR051166">
    <property type="entry name" value="Threonine_Synthase"/>
</dbReference>
<evidence type="ECO:0000313" key="15">
    <source>
        <dbReference type="EMBL" id="AAK86596.1"/>
    </source>
</evidence>
<dbReference type="InterPro" id="IPR036052">
    <property type="entry name" value="TrpB-like_PALP_sf"/>
</dbReference>
<evidence type="ECO:0000256" key="11">
    <source>
        <dbReference type="NCBIfam" id="TIGR00260"/>
    </source>
</evidence>
<feature type="domain" description="Threonine synthase N-terminal" evidence="14">
    <location>
        <begin position="60"/>
        <end position="138"/>
    </location>
</feature>
<evidence type="ECO:0000313" key="16">
    <source>
        <dbReference type="Proteomes" id="UP000000813"/>
    </source>
</evidence>
<dbReference type="PROSITE" id="PS00165">
    <property type="entry name" value="DEHYDRATASE_SER_THR"/>
    <property type="match status" value="1"/>
</dbReference>
<evidence type="ECO:0000256" key="3">
    <source>
        <dbReference type="ARBA" id="ARBA00005517"/>
    </source>
</evidence>
<dbReference type="KEGG" id="atu:Atu0787"/>
<evidence type="ECO:0000256" key="7">
    <source>
        <dbReference type="ARBA" id="ARBA00022697"/>
    </source>
</evidence>
<keyword evidence="6" id="KW-0028">Amino-acid biosynthesis</keyword>
<protein>
    <recommendedName>
        <fullName evidence="5 11">Threonine synthase</fullName>
        <ecNumber evidence="4 11">4.2.3.1</ecNumber>
    </recommendedName>
</protein>
<dbReference type="Pfam" id="PF24857">
    <property type="entry name" value="THR4_C"/>
    <property type="match status" value="1"/>
</dbReference>
<dbReference type="GO" id="GO:0009088">
    <property type="term" value="P:threonine biosynthetic process"/>
    <property type="evidence" value="ECO:0007669"/>
    <property type="project" value="UniProtKB-UniRule"/>
</dbReference>
<dbReference type="SUPFAM" id="SSF53686">
    <property type="entry name" value="Tryptophan synthase beta subunit-like PLP-dependent enzymes"/>
    <property type="match status" value="1"/>
</dbReference>
<dbReference type="InterPro" id="IPR004450">
    <property type="entry name" value="Thr_synthase-like"/>
</dbReference>
<evidence type="ECO:0000256" key="12">
    <source>
        <dbReference type="PIRSR" id="PIRSR604450-51"/>
    </source>
</evidence>
<dbReference type="Gene3D" id="3.40.50.1100">
    <property type="match status" value="2"/>
</dbReference>
<evidence type="ECO:0000256" key="10">
    <source>
        <dbReference type="ARBA" id="ARBA00049144"/>
    </source>
</evidence>
<dbReference type="AlphaFoldDB" id="A9CJW5"/>
<dbReference type="Proteomes" id="UP000000813">
    <property type="component" value="Chromosome circular"/>
</dbReference>
<evidence type="ECO:0000256" key="5">
    <source>
        <dbReference type="ARBA" id="ARBA00018679"/>
    </source>
</evidence>
<keyword evidence="9" id="KW-0456">Lyase</keyword>
<dbReference type="GO" id="GO:0004795">
    <property type="term" value="F:threonine synthase activity"/>
    <property type="evidence" value="ECO:0007669"/>
    <property type="project" value="UniProtKB-UniRule"/>
</dbReference>
<dbReference type="BioCyc" id="AGRO:ATU0787-MONOMER"/>
<proteinExistence type="inferred from homology"/>
<dbReference type="HOGENOM" id="CLU_015170_1_0_5"/>
<evidence type="ECO:0000256" key="6">
    <source>
        <dbReference type="ARBA" id="ARBA00022605"/>
    </source>
</evidence>
<dbReference type="GO" id="GO:0030170">
    <property type="term" value="F:pyridoxal phosphate binding"/>
    <property type="evidence" value="ECO:0007669"/>
    <property type="project" value="InterPro"/>
</dbReference>
<dbReference type="eggNOG" id="COG0498">
    <property type="taxonomic scope" value="Bacteria"/>
</dbReference>
<dbReference type="EC" id="4.2.3.1" evidence="4 11"/>
<keyword evidence="16" id="KW-1185">Reference proteome</keyword>
<dbReference type="EMBL" id="AE007869">
    <property type="protein sequence ID" value="AAK86596.1"/>
    <property type="molecule type" value="Genomic_DNA"/>
</dbReference>
<dbReference type="STRING" id="176299.Atu0787"/>
<dbReference type="PANTHER" id="PTHR42690:SF1">
    <property type="entry name" value="THREONINE SYNTHASE-LIKE 2"/>
    <property type="match status" value="1"/>
</dbReference>
<dbReference type="Gene3D" id="3.90.1380.10">
    <property type="entry name" value="Threonine synthase, N-terminal domain"/>
    <property type="match status" value="1"/>
</dbReference>
<evidence type="ECO:0000256" key="1">
    <source>
        <dbReference type="ARBA" id="ARBA00001933"/>
    </source>
</evidence>
<name>A9CJW5_AGRFC</name>
<dbReference type="CDD" id="cd01560">
    <property type="entry name" value="Thr-synth_2"/>
    <property type="match status" value="1"/>
</dbReference>
<accession>A9CJW5</accession>
<keyword evidence="8 12" id="KW-0663">Pyridoxal phosphate</keyword>